<dbReference type="GO" id="GO:0016887">
    <property type="term" value="F:ATP hydrolysis activity"/>
    <property type="evidence" value="ECO:0007669"/>
    <property type="project" value="TreeGrafter"/>
</dbReference>
<dbReference type="Gene3D" id="3.40.50.300">
    <property type="entry name" value="P-loop containing nucleotide triphosphate hydrolases"/>
    <property type="match status" value="1"/>
</dbReference>
<dbReference type="PANTHER" id="PTHR30258">
    <property type="entry name" value="TYPE II SECRETION SYSTEM PROTEIN GSPE-RELATED"/>
    <property type="match status" value="1"/>
</dbReference>
<sequence length="182" mass="19759">LDPDVILVGEIRDAETAQIGTQASITGHLVLSSVHANDAASTIIRMIDLGLEPFIIASALIGVVAQRMVRRVCPYCSGVAEVSPDEQLAYEQEMNEKRSEFVVGAGCNFCVGTGYLGRTGIFEVMIVTEAVRRLIVKSASSDEIRDQATKEGMVSLWHDGMLKVKAGVTTPYEVLRNVFSIR</sequence>
<dbReference type="GO" id="GO:0005524">
    <property type="term" value="F:ATP binding"/>
    <property type="evidence" value="ECO:0007669"/>
    <property type="project" value="UniProtKB-KW"/>
</dbReference>
<evidence type="ECO:0000313" key="4">
    <source>
        <dbReference type="EMBL" id="GAI33065.1"/>
    </source>
</evidence>
<dbReference type="InterPro" id="IPR001482">
    <property type="entry name" value="T2SS/T4SS_dom"/>
</dbReference>
<protein>
    <recommendedName>
        <fullName evidence="3">Bacterial type II secretion system protein E domain-containing protein</fullName>
    </recommendedName>
</protein>
<feature type="non-terminal residue" evidence="4">
    <location>
        <position position="1"/>
    </location>
</feature>
<feature type="domain" description="Bacterial type II secretion system protein E" evidence="3">
    <location>
        <begin position="2"/>
        <end position="176"/>
    </location>
</feature>
<proteinExistence type="predicted"/>
<dbReference type="EMBL" id="BARV01029619">
    <property type="protein sequence ID" value="GAI33065.1"/>
    <property type="molecule type" value="Genomic_DNA"/>
</dbReference>
<reference evidence="4" key="1">
    <citation type="journal article" date="2014" name="Front. Microbiol.">
        <title>High frequency of phylogenetically diverse reductive dehalogenase-homologous genes in deep subseafloor sedimentary metagenomes.</title>
        <authorList>
            <person name="Kawai M."/>
            <person name="Futagami T."/>
            <person name="Toyoda A."/>
            <person name="Takaki Y."/>
            <person name="Nishi S."/>
            <person name="Hori S."/>
            <person name="Arai W."/>
            <person name="Tsubouchi T."/>
            <person name="Morono Y."/>
            <person name="Uchiyama I."/>
            <person name="Ito T."/>
            <person name="Fujiyama A."/>
            <person name="Inagaki F."/>
            <person name="Takami H."/>
        </authorList>
    </citation>
    <scope>NUCLEOTIDE SEQUENCE</scope>
    <source>
        <strain evidence="4">Expedition CK06-06</strain>
    </source>
</reference>
<comment type="caution">
    <text evidence="4">The sequence shown here is derived from an EMBL/GenBank/DDBJ whole genome shotgun (WGS) entry which is preliminary data.</text>
</comment>
<dbReference type="Pfam" id="PF00437">
    <property type="entry name" value="T2SSE"/>
    <property type="match status" value="1"/>
</dbReference>
<evidence type="ECO:0000256" key="2">
    <source>
        <dbReference type="ARBA" id="ARBA00022840"/>
    </source>
</evidence>
<evidence type="ECO:0000256" key="1">
    <source>
        <dbReference type="ARBA" id="ARBA00022741"/>
    </source>
</evidence>
<dbReference type="GO" id="GO:0005886">
    <property type="term" value="C:plasma membrane"/>
    <property type="evidence" value="ECO:0007669"/>
    <property type="project" value="TreeGrafter"/>
</dbReference>
<accession>X1P215</accession>
<keyword evidence="2" id="KW-0067">ATP-binding</keyword>
<dbReference type="AlphaFoldDB" id="X1P215"/>
<dbReference type="PANTHER" id="PTHR30258:SF1">
    <property type="entry name" value="PROTEIN TRANSPORT PROTEIN HOFB HOMOLOG"/>
    <property type="match status" value="1"/>
</dbReference>
<keyword evidence="1" id="KW-0547">Nucleotide-binding</keyword>
<evidence type="ECO:0000259" key="3">
    <source>
        <dbReference type="Pfam" id="PF00437"/>
    </source>
</evidence>
<gene>
    <name evidence="4" type="ORF">S06H3_47190</name>
</gene>
<organism evidence="4">
    <name type="scientific">marine sediment metagenome</name>
    <dbReference type="NCBI Taxonomy" id="412755"/>
    <lineage>
        <taxon>unclassified sequences</taxon>
        <taxon>metagenomes</taxon>
        <taxon>ecological metagenomes</taxon>
    </lineage>
</organism>
<dbReference type="InterPro" id="IPR027417">
    <property type="entry name" value="P-loop_NTPase"/>
</dbReference>
<name>X1P215_9ZZZZ</name>
<dbReference type="SUPFAM" id="SSF52540">
    <property type="entry name" value="P-loop containing nucleoside triphosphate hydrolases"/>
    <property type="match status" value="1"/>
</dbReference>